<organism evidence="2 3">
    <name type="scientific">Sedimenticola thiotaurini</name>
    <dbReference type="NCBI Taxonomy" id="1543721"/>
    <lineage>
        <taxon>Bacteria</taxon>
        <taxon>Pseudomonadati</taxon>
        <taxon>Pseudomonadota</taxon>
        <taxon>Gammaproteobacteria</taxon>
        <taxon>Chromatiales</taxon>
        <taxon>Sedimenticolaceae</taxon>
        <taxon>Sedimenticola</taxon>
    </lineage>
</organism>
<keyword evidence="3" id="KW-1185">Reference proteome</keyword>
<evidence type="ECO:0000313" key="3">
    <source>
        <dbReference type="Proteomes" id="UP000034410"/>
    </source>
</evidence>
<dbReference type="EMBL" id="CP011412">
    <property type="protein sequence ID" value="AKH19128.1"/>
    <property type="molecule type" value="Genomic_DNA"/>
</dbReference>
<accession>A0A0F7JX07</accession>
<proteinExistence type="predicted"/>
<sequence length="423" mass="46358">MESTMNTNRIIATSLLAITTGGLSLPGWALLDRVEYVDIRKADGIHINDGKIVVEATNGEYNKVTSGNSVNYHMEMKAGCKNYNILKSTDMVFGNPNIGGGIAEYHPYYTVHLFARGQKSIGYTSAEMQVPLSELPFNPVQLCKDMLQTKQNQGVSKLQVMNSDQHLSRNIALSAVASCGPKSNASKRYFEKATTNVAVDIICKASGGVGSIKAKSTPISGANSIGGGYQPLMITQAQITTNKIHDAGYCPSDKQFTVSFKGHGKGYIRYSIVMGGNSVYQSFPISYNSDEGYKQHHFSYTAALDENKTWEKINKEFKRDFSLLIEEKDENAKKFTWSKKGHFTGLSWYYTCKPKPAVPTVNPGFKAPGSTPVIPGQLTPRAQATSPSKPVRKITTTPPGPQPIPQLQLKSPTSEEQPKRVIR</sequence>
<dbReference type="Proteomes" id="UP000034410">
    <property type="component" value="Chromosome"/>
</dbReference>
<feature type="region of interest" description="Disordered" evidence="1">
    <location>
        <begin position="368"/>
        <end position="423"/>
    </location>
</feature>
<name>A0A0F7JX07_9GAMM</name>
<dbReference type="KEGG" id="seds:AAY24_00850"/>
<evidence type="ECO:0000256" key="1">
    <source>
        <dbReference type="SAM" id="MobiDB-lite"/>
    </source>
</evidence>
<evidence type="ECO:0000313" key="2">
    <source>
        <dbReference type="EMBL" id="AKH19128.1"/>
    </source>
</evidence>
<gene>
    <name evidence="2" type="ORF">AAY24_00850</name>
</gene>
<dbReference type="AlphaFoldDB" id="A0A0F7JX07"/>
<protein>
    <submittedName>
        <fullName evidence="2">Uncharacterized protein</fullName>
    </submittedName>
</protein>
<reference evidence="2 3" key="1">
    <citation type="journal article" date="2015" name="Genome Announc.">
        <title>Complete Genome Sequence of Sedimenticola thiotaurini Strain SIP-G1, a Polyphosphate- and Polyhydroxyalkanoate-Accumulating Sulfur-Oxidizing Gammaproteobacterium Isolated from Salt Marsh Sediments.</title>
        <authorList>
            <person name="Flood B.E."/>
            <person name="Jones D.S."/>
            <person name="Bailey J.V."/>
        </authorList>
    </citation>
    <scope>NUCLEOTIDE SEQUENCE [LARGE SCALE GENOMIC DNA]</scope>
    <source>
        <strain evidence="2 3">SIP-G1</strain>
    </source>
</reference>